<keyword evidence="2" id="KW-1185">Reference proteome</keyword>
<dbReference type="AlphaFoldDB" id="A0A5B7I0R1"/>
<evidence type="ECO:0000313" key="1">
    <source>
        <dbReference type="EMBL" id="MPC74528.1"/>
    </source>
</evidence>
<name>A0A5B7I0R1_PORTR</name>
<gene>
    <name evidence="1" type="ORF">E2C01_068888</name>
</gene>
<reference evidence="1 2" key="1">
    <citation type="submission" date="2019-05" db="EMBL/GenBank/DDBJ databases">
        <title>Another draft genome of Portunus trituberculatus and its Hox gene families provides insights of decapod evolution.</title>
        <authorList>
            <person name="Jeong J.-H."/>
            <person name="Song I."/>
            <person name="Kim S."/>
            <person name="Choi T."/>
            <person name="Kim D."/>
            <person name="Ryu S."/>
            <person name="Kim W."/>
        </authorList>
    </citation>
    <scope>NUCLEOTIDE SEQUENCE [LARGE SCALE GENOMIC DNA]</scope>
    <source>
        <tissue evidence="1">Muscle</tissue>
    </source>
</reference>
<dbReference type="EMBL" id="VSRR010039107">
    <property type="protein sequence ID" value="MPC74528.1"/>
    <property type="molecule type" value="Genomic_DNA"/>
</dbReference>
<protein>
    <submittedName>
        <fullName evidence="1">Uncharacterized protein</fullName>
    </submittedName>
</protein>
<sequence length="63" mass="7178">MESVCVLEYDFPAALVSVTFVLYKLIELSLISKHSEPRGDFFLPISPDSFLTRSLTHQVLMFV</sequence>
<dbReference type="Proteomes" id="UP000324222">
    <property type="component" value="Unassembled WGS sequence"/>
</dbReference>
<evidence type="ECO:0000313" key="2">
    <source>
        <dbReference type="Proteomes" id="UP000324222"/>
    </source>
</evidence>
<comment type="caution">
    <text evidence="1">The sequence shown here is derived from an EMBL/GenBank/DDBJ whole genome shotgun (WGS) entry which is preliminary data.</text>
</comment>
<accession>A0A5B7I0R1</accession>
<organism evidence="1 2">
    <name type="scientific">Portunus trituberculatus</name>
    <name type="common">Swimming crab</name>
    <name type="synonym">Neptunus trituberculatus</name>
    <dbReference type="NCBI Taxonomy" id="210409"/>
    <lineage>
        <taxon>Eukaryota</taxon>
        <taxon>Metazoa</taxon>
        <taxon>Ecdysozoa</taxon>
        <taxon>Arthropoda</taxon>
        <taxon>Crustacea</taxon>
        <taxon>Multicrustacea</taxon>
        <taxon>Malacostraca</taxon>
        <taxon>Eumalacostraca</taxon>
        <taxon>Eucarida</taxon>
        <taxon>Decapoda</taxon>
        <taxon>Pleocyemata</taxon>
        <taxon>Brachyura</taxon>
        <taxon>Eubrachyura</taxon>
        <taxon>Portunoidea</taxon>
        <taxon>Portunidae</taxon>
        <taxon>Portuninae</taxon>
        <taxon>Portunus</taxon>
    </lineage>
</organism>
<proteinExistence type="predicted"/>